<dbReference type="InParanoid" id="E2AP10"/>
<evidence type="ECO:0000313" key="1">
    <source>
        <dbReference type="EMBL" id="EFN64842.1"/>
    </source>
</evidence>
<dbReference type="EMBL" id="GL441439">
    <property type="protein sequence ID" value="EFN64842.1"/>
    <property type="molecule type" value="Genomic_DNA"/>
</dbReference>
<reference evidence="1 2" key="1">
    <citation type="journal article" date="2010" name="Science">
        <title>Genomic comparison of the ants Camponotus floridanus and Harpegnathos saltator.</title>
        <authorList>
            <person name="Bonasio R."/>
            <person name="Zhang G."/>
            <person name="Ye C."/>
            <person name="Mutti N.S."/>
            <person name="Fang X."/>
            <person name="Qin N."/>
            <person name="Donahue G."/>
            <person name="Yang P."/>
            <person name="Li Q."/>
            <person name="Li C."/>
            <person name="Zhang P."/>
            <person name="Huang Z."/>
            <person name="Berger S.L."/>
            <person name="Reinberg D."/>
            <person name="Wang J."/>
            <person name="Liebig J."/>
        </authorList>
    </citation>
    <scope>NUCLEOTIDE SEQUENCE [LARGE SCALE GENOMIC DNA]</scope>
    <source>
        <strain evidence="2">C129</strain>
    </source>
</reference>
<sequence length="113" mass="13727">MTQFTDDELAMIAIILDEEEANEKTQKRKWVHKAWKKRESEGEYVTLYKELIEDGRKFFEYFRMSENSFNIIFHFHLNPQFGPSNLLSIKYSINKFTDCRNVSVKKQKYRYIL</sequence>
<dbReference type="AlphaFoldDB" id="E2AP10"/>
<accession>E2AP10</accession>
<proteinExistence type="predicted"/>
<gene>
    <name evidence="1" type="ORF">EAG_03612</name>
</gene>
<name>E2AP10_CAMFO</name>
<organism evidence="2">
    <name type="scientific">Camponotus floridanus</name>
    <name type="common">Florida carpenter ant</name>
    <dbReference type="NCBI Taxonomy" id="104421"/>
    <lineage>
        <taxon>Eukaryota</taxon>
        <taxon>Metazoa</taxon>
        <taxon>Ecdysozoa</taxon>
        <taxon>Arthropoda</taxon>
        <taxon>Hexapoda</taxon>
        <taxon>Insecta</taxon>
        <taxon>Pterygota</taxon>
        <taxon>Neoptera</taxon>
        <taxon>Endopterygota</taxon>
        <taxon>Hymenoptera</taxon>
        <taxon>Apocrita</taxon>
        <taxon>Aculeata</taxon>
        <taxon>Formicoidea</taxon>
        <taxon>Formicidae</taxon>
        <taxon>Formicinae</taxon>
        <taxon>Camponotus</taxon>
    </lineage>
</organism>
<keyword evidence="2" id="KW-1185">Reference proteome</keyword>
<dbReference type="OMA" id="ETHWRIP"/>
<evidence type="ECO:0000313" key="2">
    <source>
        <dbReference type="Proteomes" id="UP000000311"/>
    </source>
</evidence>
<protein>
    <submittedName>
        <fullName evidence="1">Uncharacterized protein</fullName>
    </submittedName>
</protein>
<dbReference type="Proteomes" id="UP000000311">
    <property type="component" value="Unassembled WGS sequence"/>
</dbReference>